<reference evidence="2" key="1">
    <citation type="submission" date="2019-01" db="EMBL/GenBank/DDBJ databases">
        <authorList>
            <person name="Lista F."/>
            <person name="Anselmo A."/>
        </authorList>
    </citation>
    <scope>NUCLEOTIDE SEQUENCE</scope>
    <source>
        <strain evidence="2">13S</strain>
    </source>
</reference>
<evidence type="ECO:0000313" key="2">
    <source>
        <dbReference type="EMBL" id="TCX35246.1"/>
    </source>
</evidence>
<organism evidence="2">
    <name type="scientific">Klebsiella pneumoniae</name>
    <dbReference type="NCBI Taxonomy" id="573"/>
    <lineage>
        <taxon>Bacteria</taxon>
        <taxon>Pseudomonadati</taxon>
        <taxon>Pseudomonadota</taxon>
        <taxon>Gammaproteobacteria</taxon>
        <taxon>Enterobacterales</taxon>
        <taxon>Enterobacteriaceae</taxon>
        <taxon>Klebsiella/Raoultella group</taxon>
        <taxon>Klebsiella</taxon>
        <taxon>Klebsiella pneumoniae complex</taxon>
    </lineage>
</organism>
<name>A0A483INL4_KLEPN</name>
<dbReference type="AlphaFoldDB" id="A0A483INL4"/>
<comment type="caution">
    <text evidence="2">The sequence shown here is derived from an EMBL/GenBank/DDBJ whole genome shotgun (WGS) entry which is preliminary data.</text>
</comment>
<proteinExistence type="predicted"/>
<gene>
    <name evidence="2" type="ORF">ETE75_22745</name>
</gene>
<dbReference type="EMBL" id="SDCJ01000021">
    <property type="protein sequence ID" value="TCX35246.1"/>
    <property type="molecule type" value="Genomic_DNA"/>
</dbReference>
<dbReference type="RefSeq" id="WP_046877732.1">
    <property type="nucleotide sequence ID" value="NZ_CAAHCC010000009.1"/>
</dbReference>
<sequence length="134" mass="15413">MAKHLTQLDIEAILGTLDGWQGKLTWDSLCDAVVKHIGKRPTRQSLNSNKQIKLAFQNKKSRLKGAPEDTKIPPSLAIAGQRIKRLEEENSRLRTENLRLLEKYIIWQYNAYRHGLPEEKLNMPLPAIDRESSK</sequence>
<evidence type="ECO:0000256" key="1">
    <source>
        <dbReference type="SAM" id="Coils"/>
    </source>
</evidence>
<accession>A0A483INL4</accession>
<protein>
    <submittedName>
        <fullName evidence="2">Uncharacterized protein</fullName>
    </submittedName>
</protein>
<keyword evidence="1" id="KW-0175">Coiled coil</keyword>
<feature type="coiled-coil region" evidence="1">
    <location>
        <begin position="76"/>
        <end position="103"/>
    </location>
</feature>